<proteinExistence type="inferred from homology"/>
<dbReference type="PANTHER" id="PTHR42792">
    <property type="entry name" value="FLAGELLIN"/>
    <property type="match status" value="1"/>
</dbReference>
<dbReference type="InterPro" id="IPR042187">
    <property type="entry name" value="Flagellin_C_sub2"/>
</dbReference>
<comment type="function">
    <text evidence="3">Flagellin is the subunit protein which polymerizes to form the filaments of bacterial flagella.</text>
</comment>
<evidence type="ECO:0000259" key="5">
    <source>
        <dbReference type="Pfam" id="PF00669"/>
    </source>
</evidence>
<keyword evidence="7" id="KW-0282">Flagellum</keyword>
<dbReference type="PRINTS" id="PR00207">
    <property type="entry name" value="FLAGELLIN"/>
</dbReference>
<feature type="domain" description="Flagellin C-terminal" evidence="6">
    <location>
        <begin position="349"/>
        <end position="432"/>
    </location>
</feature>
<comment type="caution">
    <text evidence="7">The sequence shown here is derived from an EMBL/GenBank/DDBJ whole genome shotgun (WGS) entry which is preliminary data.</text>
</comment>
<evidence type="ECO:0000313" key="8">
    <source>
        <dbReference type="Proteomes" id="UP000253941"/>
    </source>
</evidence>
<feature type="domain" description="Flagellin N-terminal" evidence="5">
    <location>
        <begin position="6"/>
        <end position="140"/>
    </location>
</feature>
<evidence type="ECO:0000313" key="7">
    <source>
        <dbReference type="EMBL" id="RDD63647.1"/>
    </source>
</evidence>
<dbReference type="InterPro" id="IPR001029">
    <property type="entry name" value="Flagellin_N"/>
</dbReference>
<dbReference type="Gene3D" id="1.20.1330.10">
    <property type="entry name" value="f41 fragment of flagellin, N-terminal domain"/>
    <property type="match status" value="2"/>
</dbReference>
<protein>
    <recommendedName>
        <fullName evidence="3">Flagellin</fullName>
    </recommendedName>
</protein>
<evidence type="ECO:0000256" key="4">
    <source>
        <dbReference type="SAM" id="Coils"/>
    </source>
</evidence>
<organism evidence="7 8">
    <name type="scientific">Ferruginivarius sediminum</name>
    <dbReference type="NCBI Taxonomy" id="2661937"/>
    <lineage>
        <taxon>Bacteria</taxon>
        <taxon>Pseudomonadati</taxon>
        <taxon>Pseudomonadota</taxon>
        <taxon>Alphaproteobacteria</taxon>
        <taxon>Rhodospirillales</taxon>
        <taxon>Rhodospirillaceae</taxon>
        <taxon>Ferruginivarius</taxon>
    </lineage>
</organism>
<accession>A0A369THQ2</accession>
<keyword evidence="4" id="KW-0175">Coiled coil</keyword>
<dbReference type="AlphaFoldDB" id="A0A369THQ2"/>
<gene>
    <name evidence="7" type="ORF">DRB17_00220</name>
</gene>
<keyword evidence="8" id="KW-1185">Reference proteome</keyword>
<evidence type="ECO:0000256" key="2">
    <source>
        <dbReference type="ARBA" id="ARBA00023143"/>
    </source>
</evidence>
<comment type="subcellular location">
    <subcellularLocation>
        <location evidence="3">Secreted</location>
    </subcellularLocation>
    <subcellularLocation>
        <location evidence="3">Bacterial flagellum</location>
    </subcellularLocation>
</comment>
<dbReference type="Proteomes" id="UP000253941">
    <property type="component" value="Unassembled WGS sequence"/>
</dbReference>
<dbReference type="EMBL" id="QPMH01000001">
    <property type="protein sequence ID" value="RDD63647.1"/>
    <property type="molecule type" value="Genomic_DNA"/>
</dbReference>
<dbReference type="InterPro" id="IPR046358">
    <property type="entry name" value="Flagellin_C"/>
</dbReference>
<evidence type="ECO:0000256" key="3">
    <source>
        <dbReference type="RuleBase" id="RU362073"/>
    </source>
</evidence>
<dbReference type="GO" id="GO:0005576">
    <property type="term" value="C:extracellular region"/>
    <property type="evidence" value="ECO:0007669"/>
    <property type="project" value="UniProtKB-SubCell"/>
</dbReference>
<evidence type="ECO:0000256" key="1">
    <source>
        <dbReference type="ARBA" id="ARBA00005709"/>
    </source>
</evidence>
<keyword evidence="3" id="KW-0964">Secreted</keyword>
<evidence type="ECO:0000259" key="6">
    <source>
        <dbReference type="Pfam" id="PF00700"/>
    </source>
</evidence>
<dbReference type="InterPro" id="IPR001492">
    <property type="entry name" value="Flagellin"/>
</dbReference>
<dbReference type="Pfam" id="PF00669">
    <property type="entry name" value="Flagellin_N"/>
    <property type="match status" value="1"/>
</dbReference>
<keyword evidence="2 3" id="KW-0975">Bacterial flagellum</keyword>
<dbReference type="RefSeq" id="WP_114580160.1">
    <property type="nucleotide sequence ID" value="NZ_QPMH01000001.1"/>
</dbReference>
<keyword evidence="7" id="KW-0969">Cilium</keyword>
<feature type="coiled-coil region" evidence="4">
    <location>
        <begin position="340"/>
        <end position="395"/>
    </location>
</feature>
<reference evidence="7 8" key="1">
    <citation type="submission" date="2018-07" db="EMBL/GenBank/DDBJ databases">
        <title>Venubactetium sediminum gen. nov., sp. nov., isolated from a marine solar saltern.</title>
        <authorList>
            <person name="Wang S."/>
        </authorList>
    </citation>
    <scope>NUCLEOTIDE SEQUENCE [LARGE SCALE GENOMIC DNA]</scope>
    <source>
        <strain evidence="7 8">WD2A32</strain>
    </source>
</reference>
<sequence length="433" mass="43907">MALNIVSNFAANVAQRQLASANDAATESVAKLSAGKRVLAAKDDAAASAISARLSAEINGLKQANVNAGQASSLLQIADGAFSNTQDILTRMKSLAVQAGSDQLSDTERSFLDQEFQALSSEIERIAQDTEFNGTKLVNGDVDGNVNLNTGGTAMVTFATTGGGTGTVTQASLAQAGLQAVDAMGVQLATSNAEVANATVGPVQTGTLNFNTGNGTFMLSGVNVMTTGGASTTANFTGTLVDASGSAITGTPALTMDAQVQLMGSATNVAGTITVSIGTAFAPTTTGAVASNVILSGEETSEFNFKVGTGTNASEDEISVSIGSITQSALGIDGQSIDSKANADAASDALSQAIDTLQEKRSNVGASQNRLDFAANNVQVSVENQEAARSELEDLNVASEITQFTSQQLLVQAGTSVLAQANQLPQNLLSLFQ</sequence>
<dbReference type="GO" id="GO:0009288">
    <property type="term" value="C:bacterial-type flagellum"/>
    <property type="evidence" value="ECO:0007669"/>
    <property type="project" value="UniProtKB-SubCell"/>
</dbReference>
<dbReference type="SUPFAM" id="SSF64518">
    <property type="entry name" value="Phase 1 flagellin"/>
    <property type="match status" value="1"/>
</dbReference>
<comment type="similarity">
    <text evidence="1 3">Belongs to the bacterial flagellin family.</text>
</comment>
<dbReference type="Gene3D" id="6.10.10.10">
    <property type="entry name" value="Flagellar export chaperone, C-terminal domain"/>
    <property type="match status" value="1"/>
</dbReference>
<keyword evidence="7" id="KW-0966">Cell projection</keyword>
<dbReference type="Pfam" id="PF00700">
    <property type="entry name" value="Flagellin_C"/>
    <property type="match status" value="1"/>
</dbReference>
<dbReference type="PANTHER" id="PTHR42792:SF2">
    <property type="entry name" value="FLAGELLIN"/>
    <property type="match status" value="1"/>
</dbReference>
<name>A0A369THQ2_9PROT</name>
<dbReference type="GO" id="GO:0005198">
    <property type="term" value="F:structural molecule activity"/>
    <property type="evidence" value="ECO:0007669"/>
    <property type="project" value="UniProtKB-UniRule"/>
</dbReference>